<feature type="domain" description="Tyr recombinase" evidence="5">
    <location>
        <begin position="116"/>
        <end position="316"/>
    </location>
</feature>
<evidence type="ECO:0000256" key="3">
    <source>
        <dbReference type="ARBA" id="ARBA00023172"/>
    </source>
</evidence>
<keyword evidence="3" id="KW-0233">DNA recombination</keyword>
<accession>A0A4P9C755</accession>
<evidence type="ECO:0000256" key="1">
    <source>
        <dbReference type="ARBA" id="ARBA00008857"/>
    </source>
</evidence>
<dbReference type="GO" id="GO:0015074">
    <property type="term" value="P:DNA integration"/>
    <property type="evidence" value="ECO:0007669"/>
    <property type="project" value="InterPro"/>
</dbReference>
<evidence type="ECO:0000259" key="6">
    <source>
        <dbReference type="PROSITE" id="PS51900"/>
    </source>
</evidence>
<dbReference type="Gene3D" id="1.10.150.130">
    <property type="match status" value="1"/>
</dbReference>
<comment type="similarity">
    <text evidence="1">Belongs to the 'phage' integrase family.</text>
</comment>
<gene>
    <name evidence="7" type="ORF">CPZ25_008345</name>
</gene>
<evidence type="ECO:0000313" key="7">
    <source>
        <dbReference type="EMBL" id="QCT71339.1"/>
    </source>
</evidence>
<dbReference type="InterPro" id="IPR053876">
    <property type="entry name" value="Phage_int_M"/>
</dbReference>
<dbReference type="GO" id="GO:0006310">
    <property type="term" value="P:DNA recombination"/>
    <property type="evidence" value="ECO:0007669"/>
    <property type="project" value="UniProtKB-KW"/>
</dbReference>
<keyword evidence="8" id="KW-1185">Reference proteome</keyword>
<dbReference type="PROSITE" id="PS51898">
    <property type="entry name" value="TYR_RECOMBINASE"/>
    <property type="match status" value="1"/>
</dbReference>
<dbReference type="InterPro" id="IPR013762">
    <property type="entry name" value="Integrase-like_cat_sf"/>
</dbReference>
<dbReference type="KEGG" id="emt:CPZ25_008345"/>
<name>A0A4P9C755_EUBML</name>
<evidence type="ECO:0000256" key="2">
    <source>
        <dbReference type="ARBA" id="ARBA00023125"/>
    </source>
</evidence>
<reference evidence="7 8" key="1">
    <citation type="submission" date="2018-05" db="EMBL/GenBank/DDBJ databases">
        <title>Genome comparison of Eubacterium sp.</title>
        <authorList>
            <person name="Feng Y."/>
            <person name="Sanchez-Andrea I."/>
            <person name="Stams A.J.M."/>
            <person name="De Vos W.M."/>
        </authorList>
    </citation>
    <scope>NUCLEOTIDE SEQUENCE [LARGE SCALE GENOMIC DNA]</scope>
    <source>
        <strain evidence="7 8">YI</strain>
    </source>
</reference>
<dbReference type="PANTHER" id="PTHR30349:SF64">
    <property type="entry name" value="PROPHAGE INTEGRASE INTD-RELATED"/>
    <property type="match status" value="1"/>
</dbReference>
<dbReference type="CDD" id="cd01189">
    <property type="entry name" value="INT_ICEBs1_C_like"/>
    <property type="match status" value="1"/>
</dbReference>
<proteinExistence type="inferred from homology"/>
<dbReference type="Proteomes" id="UP000218387">
    <property type="component" value="Chromosome"/>
</dbReference>
<dbReference type="InterPro" id="IPR002104">
    <property type="entry name" value="Integrase_catalytic"/>
</dbReference>
<keyword evidence="2 4" id="KW-0238">DNA-binding</keyword>
<protein>
    <submittedName>
        <fullName evidence="7">Site-specific integrase</fullName>
    </submittedName>
</protein>
<organism evidence="7 8">
    <name type="scientific">Eubacterium maltosivorans</name>
    <dbReference type="NCBI Taxonomy" id="2041044"/>
    <lineage>
        <taxon>Bacteria</taxon>
        <taxon>Bacillati</taxon>
        <taxon>Bacillota</taxon>
        <taxon>Clostridia</taxon>
        <taxon>Eubacteriales</taxon>
        <taxon>Eubacteriaceae</taxon>
        <taxon>Eubacterium</taxon>
    </lineage>
</organism>
<dbReference type="EMBL" id="CP029487">
    <property type="protein sequence ID" value="QCT71339.1"/>
    <property type="molecule type" value="Genomic_DNA"/>
</dbReference>
<dbReference type="Pfam" id="PF22022">
    <property type="entry name" value="Phage_int_M"/>
    <property type="match status" value="1"/>
</dbReference>
<dbReference type="InterPro" id="IPR044068">
    <property type="entry name" value="CB"/>
</dbReference>
<dbReference type="AlphaFoldDB" id="A0A4P9C755"/>
<dbReference type="GO" id="GO:0003677">
    <property type="term" value="F:DNA binding"/>
    <property type="evidence" value="ECO:0007669"/>
    <property type="project" value="UniProtKB-UniRule"/>
</dbReference>
<feature type="domain" description="Core-binding (CB)" evidence="6">
    <location>
        <begin position="15"/>
        <end position="95"/>
    </location>
</feature>
<evidence type="ECO:0000313" key="8">
    <source>
        <dbReference type="Proteomes" id="UP000218387"/>
    </source>
</evidence>
<dbReference type="PANTHER" id="PTHR30349">
    <property type="entry name" value="PHAGE INTEGRASE-RELATED"/>
    <property type="match status" value="1"/>
</dbReference>
<dbReference type="InterPro" id="IPR011010">
    <property type="entry name" value="DNA_brk_join_enz"/>
</dbReference>
<dbReference type="PROSITE" id="PS51900">
    <property type="entry name" value="CB"/>
    <property type="match status" value="1"/>
</dbReference>
<dbReference type="SUPFAM" id="SSF56349">
    <property type="entry name" value="DNA breaking-rejoining enzymes"/>
    <property type="match status" value="1"/>
</dbReference>
<evidence type="ECO:0000259" key="5">
    <source>
        <dbReference type="PROSITE" id="PS51898"/>
    </source>
</evidence>
<dbReference type="Gene3D" id="1.10.443.10">
    <property type="entry name" value="Intergrase catalytic core"/>
    <property type="match status" value="1"/>
</dbReference>
<evidence type="ECO:0000256" key="4">
    <source>
        <dbReference type="PROSITE-ProRule" id="PRU01248"/>
    </source>
</evidence>
<sequence>MNKLKALINHFKLATTMNTLFDEWLDSKRHLKAQSIRTYTQLLEGYLRPAFGEMAVREIRKETIQKFIDNMQEKYSAKTIHEVYRCLKTIFNLALRQGMIENNPCEKIILPPKEKTQAQSLSIKEQNKLEKALEPSENALDIAILLALNLGLRLSEVVALRWQDIRFKENLVVIRHSMERIPTGEGRKTEARLGKPKTQNALRKIPLTAEFSAFLKHYYNSRNLKQKKNAAYVAGKKDGTAYHGRSIERHFKKRMKELGLSKDYTFHSLRHSFATRAMESGVAVKVISALLGHSKTATTTEIYLHLSDHFIREEMMKMTKYQAKKRRRSKTKVPPVNAA</sequence>
<dbReference type="InterPro" id="IPR050090">
    <property type="entry name" value="Tyrosine_recombinase_XerCD"/>
</dbReference>
<dbReference type="RefSeq" id="WP_096920372.1">
    <property type="nucleotide sequence ID" value="NZ_CP029487.1"/>
</dbReference>
<dbReference type="InterPro" id="IPR010998">
    <property type="entry name" value="Integrase_recombinase_N"/>
</dbReference>
<dbReference type="Pfam" id="PF00589">
    <property type="entry name" value="Phage_integrase"/>
    <property type="match status" value="1"/>
</dbReference>